<reference evidence="2 3" key="1">
    <citation type="journal article" date="2018" name="Sci. Rep.">
        <title>Comparative genomics provides insights into the lifestyle and reveals functional heterogeneity of dark septate endophytic fungi.</title>
        <authorList>
            <person name="Knapp D.G."/>
            <person name="Nemeth J.B."/>
            <person name="Barry K."/>
            <person name="Hainaut M."/>
            <person name="Henrissat B."/>
            <person name="Johnson J."/>
            <person name="Kuo A."/>
            <person name="Lim J.H.P."/>
            <person name="Lipzen A."/>
            <person name="Nolan M."/>
            <person name="Ohm R.A."/>
            <person name="Tamas L."/>
            <person name="Grigoriev I.V."/>
            <person name="Spatafora J.W."/>
            <person name="Nagy L.G."/>
            <person name="Kovacs G.M."/>
        </authorList>
    </citation>
    <scope>NUCLEOTIDE SEQUENCE [LARGE SCALE GENOMIC DNA]</scope>
    <source>
        <strain evidence="2 3">DSE2036</strain>
    </source>
</reference>
<accession>A0A2V1D1E4</accession>
<dbReference type="EMBL" id="KZ805766">
    <property type="protein sequence ID" value="PVH91858.1"/>
    <property type="molecule type" value="Genomic_DNA"/>
</dbReference>
<gene>
    <name evidence="2" type="ORF">DM02DRAFT_702588</name>
</gene>
<evidence type="ECO:0000313" key="3">
    <source>
        <dbReference type="Proteomes" id="UP000244855"/>
    </source>
</evidence>
<proteinExistence type="predicted"/>
<keyword evidence="1" id="KW-1133">Transmembrane helix</keyword>
<evidence type="ECO:0000313" key="2">
    <source>
        <dbReference type="EMBL" id="PVH91858.1"/>
    </source>
</evidence>
<keyword evidence="1" id="KW-0812">Transmembrane</keyword>
<protein>
    <submittedName>
        <fullName evidence="2">Uncharacterized protein</fullName>
    </submittedName>
</protein>
<dbReference type="Proteomes" id="UP000244855">
    <property type="component" value="Unassembled WGS sequence"/>
</dbReference>
<organism evidence="2 3">
    <name type="scientific">Periconia macrospinosa</name>
    <dbReference type="NCBI Taxonomy" id="97972"/>
    <lineage>
        <taxon>Eukaryota</taxon>
        <taxon>Fungi</taxon>
        <taxon>Dikarya</taxon>
        <taxon>Ascomycota</taxon>
        <taxon>Pezizomycotina</taxon>
        <taxon>Dothideomycetes</taxon>
        <taxon>Pleosporomycetidae</taxon>
        <taxon>Pleosporales</taxon>
        <taxon>Massarineae</taxon>
        <taxon>Periconiaceae</taxon>
        <taxon>Periconia</taxon>
    </lineage>
</organism>
<keyword evidence="3" id="KW-1185">Reference proteome</keyword>
<evidence type="ECO:0000256" key="1">
    <source>
        <dbReference type="SAM" id="Phobius"/>
    </source>
</evidence>
<name>A0A2V1D1E4_9PLEO</name>
<feature type="transmembrane region" description="Helical" evidence="1">
    <location>
        <begin position="16"/>
        <end position="39"/>
    </location>
</feature>
<sequence length="597" mass="66949">MSSSDRVSLAGTVGTWVAAFLALIALVAIIGPVMIWAAARTERNKALHDAGDTKQPFIGSGIHFVGFDSRATWVQFASLLIAYGVTPERGDNLVIYQGKAILPVHRVWILVIGLIGRYTTKESRLHRSNLKRKLTLSVKFESSTQNPSQNDTVESITWPVRMDLNGTTGQIKITEKVSGLGISESSVAMFLPRPLSEFAGIEAETLSLQDLFMLAIGCLPLTSRQYIVMIELWVAEEIEFGQHLMDGGHLGPQMPRTLTWTSYINTRQDTPDETAQRRSMSRRNTRLDERPEPLALRLEKVISRDDELERLRNTFGPMTQEIWAFEPQTLDPGLFADLRMKMDVTFIDPSFEWVRLPKTDKEANQPSHIFFWRADAQKVAHALYGLPWHPQGYLIGGSSSAYCIQLLEAVGSEFLYLLTRVKENVDSLDALPQQKTRFKDTMGEVDKLVRSEQRGASLPSHAGFHVLDQLLSGAGHPNPRISDMIGVLMMTNEEFASFVRQSARHFDKSISGSLEVALGTGHVKVKLPFGGIQEYPVDMNALYTDWQSGNETISVNYTMVMLACLRASMRSYLLNIRFDGFPLMRGVLEMDDRVHVI</sequence>
<dbReference type="AlphaFoldDB" id="A0A2V1D1E4"/>
<keyword evidence="1" id="KW-0472">Membrane</keyword>
<dbReference type="OrthoDB" id="3942083at2759"/>